<dbReference type="SUPFAM" id="SSF48403">
    <property type="entry name" value="Ankyrin repeat"/>
    <property type="match status" value="4"/>
</dbReference>
<dbReference type="SUPFAM" id="SSF52540">
    <property type="entry name" value="P-loop containing nucleoside triphosphate hydrolases"/>
    <property type="match status" value="1"/>
</dbReference>
<dbReference type="Pfam" id="PF24883">
    <property type="entry name" value="NPHP3_N"/>
    <property type="match status" value="1"/>
</dbReference>
<dbReference type="InterPro" id="IPR054471">
    <property type="entry name" value="GPIID_WHD"/>
</dbReference>
<accession>A0ABR4PCX2</accession>
<evidence type="ECO:0000313" key="6">
    <source>
        <dbReference type="EMBL" id="KAL3421159.1"/>
    </source>
</evidence>
<dbReference type="PANTHER" id="PTHR24123">
    <property type="entry name" value="ANKYRIN REPEAT-CONTAINING"/>
    <property type="match status" value="1"/>
</dbReference>
<evidence type="ECO:0000313" key="7">
    <source>
        <dbReference type="Proteomes" id="UP001629113"/>
    </source>
</evidence>
<evidence type="ECO:0000259" key="4">
    <source>
        <dbReference type="Pfam" id="PF22939"/>
    </source>
</evidence>
<gene>
    <name evidence="6" type="ORF">PVAG01_07604</name>
</gene>
<dbReference type="InterPro" id="IPR002110">
    <property type="entry name" value="Ankyrin_rpt"/>
</dbReference>
<keyword evidence="7" id="KW-1185">Reference proteome</keyword>
<feature type="repeat" description="ANK" evidence="3">
    <location>
        <begin position="1306"/>
        <end position="1338"/>
    </location>
</feature>
<feature type="repeat" description="ANK" evidence="3">
    <location>
        <begin position="1219"/>
        <end position="1247"/>
    </location>
</feature>
<dbReference type="Gene3D" id="3.40.50.300">
    <property type="entry name" value="P-loop containing nucleotide triphosphate hydrolases"/>
    <property type="match status" value="1"/>
</dbReference>
<feature type="domain" description="Nephrocystin 3-like N-terminal" evidence="5">
    <location>
        <begin position="53"/>
        <end position="219"/>
    </location>
</feature>
<dbReference type="Pfam" id="PF22939">
    <property type="entry name" value="WHD_GPIID"/>
    <property type="match status" value="1"/>
</dbReference>
<dbReference type="PROSITE" id="PS50297">
    <property type="entry name" value="ANK_REP_REGION"/>
    <property type="match status" value="9"/>
</dbReference>
<feature type="repeat" description="ANK" evidence="3">
    <location>
        <begin position="940"/>
        <end position="972"/>
    </location>
</feature>
<name>A0ABR4PCX2_9HELO</name>
<dbReference type="SMART" id="SM00248">
    <property type="entry name" value="ANK"/>
    <property type="match status" value="19"/>
</dbReference>
<organism evidence="6 7">
    <name type="scientific">Phlyctema vagabunda</name>
    <dbReference type="NCBI Taxonomy" id="108571"/>
    <lineage>
        <taxon>Eukaryota</taxon>
        <taxon>Fungi</taxon>
        <taxon>Dikarya</taxon>
        <taxon>Ascomycota</taxon>
        <taxon>Pezizomycotina</taxon>
        <taxon>Leotiomycetes</taxon>
        <taxon>Helotiales</taxon>
        <taxon>Dermateaceae</taxon>
        <taxon>Phlyctema</taxon>
    </lineage>
</organism>
<evidence type="ECO:0000259" key="5">
    <source>
        <dbReference type="Pfam" id="PF24883"/>
    </source>
</evidence>
<feature type="repeat" description="ANK" evidence="3">
    <location>
        <begin position="1439"/>
        <end position="1471"/>
    </location>
</feature>
<feature type="repeat" description="ANK" evidence="3">
    <location>
        <begin position="1154"/>
        <end position="1186"/>
    </location>
</feature>
<dbReference type="InterPro" id="IPR036770">
    <property type="entry name" value="Ankyrin_rpt-contain_sf"/>
</dbReference>
<dbReference type="InterPro" id="IPR027417">
    <property type="entry name" value="P-loop_NTPase"/>
</dbReference>
<feature type="domain" description="GPI inositol-deacylase winged helix" evidence="4">
    <location>
        <begin position="329"/>
        <end position="412"/>
    </location>
</feature>
<evidence type="ECO:0000256" key="3">
    <source>
        <dbReference type="PROSITE-ProRule" id="PRU00023"/>
    </source>
</evidence>
<dbReference type="InterPro" id="IPR056884">
    <property type="entry name" value="NPHP3-like_N"/>
</dbReference>
<dbReference type="Gene3D" id="1.25.40.20">
    <property type="entry name" value="Ankyrin repeat-containing domain"/>
    <property type="match status" value="5"/>
</dbReference>
<keyword evidence="2 3" id="KW-0040">ANK repeat</keyword>
<dbReference type="Pfam" id="PF00023">
    <property type="entry name" value="Ank"/>
    <property type="match status" value="1"/>
</dbReference>
<proteinExistence type="predicted"/>
<feature type="repeat" description="ANK" evidence="3">
    <location>
        <begin position="1339"/>
        <end position="1371"/>
    </location>
</feature>
<feature type="repeat" description="ANK" evidence="3">
    <location>
        <begin position="1050"/>
        <end position="1082"/>
    </location>
</feature>
<dbReference type="EMBL" id="JBFCZG010000006">
    <property type="protein sequence ID" value="KAL3421159.1"/>
    <property type="molecule type" value="Genomic_DNA"/>
</dbReference>
<dbReference type="Proteomes" id="UP001629113">
    <property type="component" value="Unassembled WGS sequence"/>
</dbReference>
<protein>
    <submittedName>
        <fullName evidence="6">Ankyrin repeat protein</fullName>
    </submittedName>
</protein>
<dbReference type="InterPro" id="IPR051165">
    <property type="entry name" value="Multifunctional_ANK_Repeat"/>
</dbReference>
<evidence type="ECO:0000256" key="1">
    <source>
        <dbReference type="ARBA" id="ARBA00022737"/>
    </source>
</evidence>
<dbReference type="PRINTS" id="PR01415">
    <property type="entry name" value="ANKYRIN"/>
</dbReference>
<dbReference type="PANTHER" id="PTHR24123:SF33">
    <property type="entry name" value="PROTEIN HOS4"/>
    <property type="match status" value="1"/>
</dbReference>
<keyword evidence="1" id="KW-0677">Repeat</keyword>
<sequence length="1688" mass="187712">MTEAAESRALIQKDRQLQEMKNKAKTKRKLLDLLSITSSEGRHKKLKPLRHAGTGNWILTTAEYQRWTELNGTSILCCYGIPGCGKTILFSRVIDHLLDLSFSGNPSVKLAFHYCDHADKRTLKPVAILGSWIRSIFESDEMPAEVMEKIIQVYKDGDQCPDSKEVLNILLATIDLFDHIVIAIDGIDEAKDNDRQAIYEIMDKIAKHHPSLRILVSCREDLGSSLFSTESTYFSLEVSETMISVDIEDYIRESINFLIDTRKIVIRRQILKEEIVVALMEGSKGMFLWVKFQLDDLCNAESDAEITSTLQNLPNDLSETYDRLLDRIVGVERQSLVKRMFQWIICARRPLTVDELCEAIAFDIDDSYWDESKIPTDIFRLIRASGNLFVVQKESREIQLAHYTIQQHILDTKNSTGKFFCFKLQEANEIVGETCAAYLNFSDFETQIVPHVDNGVTANMAAVERAVPEIGKVNLIASSSTSMAAFSLLGRVFLANSKATNIDYGRHVRWEKQPVENLLENYRLLAYVRQNWLWHTASFISKDGENPKRTLLFSQLILKKQPLFTFRPWKSEITRRDYPYLEPLGWTLVMDHCALLRVLLETDVSFKPWDYIEDAARWFFHDVETSHISCHMIQRIECCAEDTWESKTIPSQGWLYWRVMEACRKGNLNVLKLCIGELERPTINLRYDIGNYLNSHMIIMAAVHNQLSTVDFLLTNAARATLPVQFSTVDLRLTNATRASGTDFTITYNGETLNALEISAISGHLEIAIRLHKFGWQAPNFHASGRRYLSRALDSKNYEIIEAVLFVLTAEEHDYLRESERISSDALLDSASTEDLTLAKICLKYGANPLLPNSHGECAYMRAIRNENLNIVQYLTSIGYGTGSNFEGFPLSLVASTGNLEMAKTLVAYGADVVSDSGNIESLTYSSRDKDNNEHMNFEISPTPLYLAAVLGHTEMISYLLSKGARPDIISTTGICSTKFKDEPIFFNAFDGRRSIFLQHYTSDHIINVQRYLDIPNLQRPLAGAALFGHIDVVKMLLETEVPVDAEDSNGDTALLLAALMVHGAIVRLLLKAGANADTQKTRATSYMCTCVASPARVEALSSFLEILISPKHLDPEAESPVVIATRYGSLEALKLLVSPNSEMRCMVDLPGLDSKTPLEIALSRGDFATVTILVNAGAKLNAGSILGYSPLSLASLAGNIQIVNMMLAKGAMINESPRRLSPLIAACTQGHLIVVERLLSAGADPNCWAPQLYCSPVDNQVGDLLMYDDSDDLITPLMAASITGQLKTLDLLISANGDVNVKPIKGVTALMLASENGWGDIVESLIARNAEVNTRTRFRRTALMAAAKSKSSRVVSLLLAAGADINTRDLEGHTALMDAVLSNDSDDVVQNLIAADCDVHAMNMAGETSLLVATRNGAYTIVETLIAAGADVNVKNRDGNTSLFVAARDGSCMIVEKLISAGADVNAKNNDNATALVESINRNHVVVVDILIKSGAAIEALADTGGSMLQYAAAYGRHGSLRLLSDLQDNGLSARPPRLLFSSRSCGKALERTILYSAWPNNLITAYRKRGSPTSSFHGSMTSQDRKSMDPATVAFWRRTELGKTLTLLYECFRSAVLFEFHIQGALSPGEMERARGNRLRTPLSDEPIYALDFGPRMRDTIFEDVFLRPWRSEWTSMGRGELIKSY</sequence>
<reference evidence="6 7" key="1">
    <citation type="submission" date="2024-06" db="EMBL/GenBank/DDBJ databases">
        <title>Complete genome of Phlyctema vagabunda strain 19-DSS-EL-015.</title>
        <authorList>
            <person name="Fiorenzani C."/>
        </authorList>
    </citation>
    <scope>NUCLEOTIDE SEQUENCE [LARGE SCALE GENOMIC DNA]</scope>
    <source>
        <strain evidence="6 7">19-DSS-EL-015</strain>
    </source>
</reference>
<feature type="repeat" description="ANK" evidence="3">
    <location>
        <begin position="1187"/>
        <end position="1219"/>
    </location>
</feature>
<evidence type="ECO:0000256" key="2">
    <source>
        <dbReference type="ARBA" id="ARBA00023043"/>
    </source>
</evidence>
<dbReference type="PROSITE" id="PS50088">
    <property type="entry name" value="ANK_REPEAT"/>
    <property type="match status" value="11"/>
</dbReference>
<feature type="repeat" description="ANK" evidence="3">
    <location>
        <begin position="1372"/>
        <end position="1405"/>
    </location>
</feature>
<comment type="caution">
    <text evidence="6">The sequence shown here is derived from an EMBL/GenBank/DDBJ whole genome shotgun (WGS) entry which is preliminary data.</text>
</comment>
<feature type="repeat" description="ANK" evidence="3">
    <location>
        <begin position="1406"/>
        <end position="1438"/>
    </location>
</feature>
<dbReference type="Pfam" id="PF12796">
    <property type="entry name" value="Ank_2"/>
    <property type="match status" value="4"/>
</dbReference>
<feature type="repeat" description="ANK" evidence="3">
    <location>
        <begin position="1017"/>
        <end position="1049"/>
    </location>
</feature>